<evidence type="ECO:0000313" key="7">
    <source>
        <dbReference type="Proteomes" id="UP000184932"/>
    </source>
</evidence>
<dbReference type="RefSeq" id="WP_217694046.1">
    <property type="nucleotide sequence ID" value="NZ_FSRL01000001.1"/>
</dbReference>
<feature type="domain" description="HTH crp-type" evidence="5">
    <location>
        <begin position="181"/>
        <end position="254"/>
    </location>
</feature>
<evidence type="ECO:0000259" key="5">
    <source>
        <dbReference type="Pfam" id="PF13545"/>
    </source>
</evidence>
<evidence type="ECO:0000256" key="1">
    <source>
        <dbReference type="ARBA" id="ARBA00023015"/>
    </source>
</evidence>
<dbReference type="InterPro" id="IPR018490">
    <property type="entry name" value="cNMP-bd_dom_sf"/>
</dbReference>
<keyword evidence="1" id="KW-0805">Transcription regulation</keyword>
<protein>
    <submittedName>
        <fullName evidence="6">cAMP-binding domain of CRP or a regulatory subunit of cAMP-dependent protein kinases</fullName>
    </submittedName>
</protein>
<proteinExistence type="predicted"/>
<dbReference type="InterPro" id="IPR000595">
    <property type="entry name" value="cNMP-bd_dom"/>
</dbReference>
<dbReference type="Proteomes" id="UP000184932">
    <property type="component" value="Unassembled WGS sequence"/>
</dbReference>
<gene>
    <name evidence="6" type="ORF">SAMN05444002_2071</name>
</gene>
<dbReference type="InterPro" id="IPR012318">
    <property type="entry name" value="HTH_CRP"/>
</dbReference>
<keyword evidence="6" id="KW-0418">Kinase</keyword>
<dbReference type="GO" id="GO:0016301">
    <property type="term" value="F:kinase activity"/>
    <property type="evidence" value="ECO:0007669"/>
    <property type="project" value="UniProtKB-KW"/>
</dbReference>
<dbReference type="Pfam" id="PF13545">
    <property type="entry name" value="HTH_Crp_2"/>
    <property type="match status" value="1"/>
</dbReference>
<evidence type="ECO:0000256" key="2">
    <source>
        <dbReference type="ARBA" id="ARBA00023125"/>
    </source>
</evidence>
<dbReference type="InterPro" id="IPR036388">
    <property type="entry name" value="WH-like_DNA-bd_sf"/>
</dbReference>
<keyword evidence="6" id="KW-0808">Transferase</keyword>
<dbReference type="Gene3D" id="2.60.120.10">
    <property type="entry name" value="Jelly Rolls"/>
    <property type="match status" value="1"/>
</dbReference>
<keyword evidence="2" id="KW-0238">DNA-binding</keyword>
<dbReference type="SUPFAM" id="SSF46785">
    <property type="entry name" value="Winged helix' DNA-binding domain"/>
    <property type="match status" value="1"/>
</dbReference>
<evidence type="ECO:0000256" key="3">
    <source>
        <dbReference type="ARBA" id="ARBA00023163"/>
    </source>
</evidence>
<dbReference type="SUPFAM" id="SSF51206">
    <property type="entry name" value="cAMP-binding domain-like"/>
    <property type="match status" value="1"/>
</dbReference>
<dbReference type="GO" id="GO:0003677">
    <property type="term" value="F:DNA binding"/>
    <property type="evidence" value="ECO:0007669"/>
    <property type="project" value="UniProtKB-KW"/>
</dbReference>
<sequence length="272" mass="30218">MTSEEQLPVDHLEMADGADISEDVPTPVALDARYRCGMSRHISPALWERLDRACTEIRTLEPRTTFSRAGERLRHSALLLEGLMVRYVVSNRGPQPNRQMVSIQVPGDFVDLHALPLKHLDHDVATLTQARIALFPHDALEEIIAADPEHARTLWKLTMIDASIHRHWIYRGGTLRAMAAMADFLCEMETRLSACGLVDQGNVPLPLLHSDLSEICGISNVHVSRVARDLRDAGLSTVRDGVAQIHDRPALQKLANFDPGYLYLPPDGGAPH</sequence>
<dbReference type="InterPro" id="IPR036390">
    <property type="entry name" value="WH_DNA-bd_sf"/>
</dbReference>
<dbReference type="AlphaFoldDB" id="A0A1N6FYZ8"/>
<name>A0A1N6FYZ8_9RHOB</name>
<dbReference type="EMBL" id="FSRL01000001">
    <property type="protein sequence ID" value="SIO00447.1"/>
    <property type="molecule type" value="Genomic_DNA"/>
</dbReference>
<feature type="region of interest" description="Disordered" evidence="4">
    <location>
        <begin position="1"/>
        <end position="20"/>
    </location>
</feature>
<dbReference type="Gene3D" id="1.10.10.10">
    <property type="entry name" value="Winged helix-like DNA-binding domain superfamily/Winged helix DNA-binding domain"/>
    <property type="match status" value="1"/>
</dbReference>
<dbReference type="STRING" id="1217970.SAMN05444002_2071"/>
<dbReference type="CDD" id="cd00038">
    <property type="entry name" value="CAP_ED"/>
    <property type="match status" value="1"/>
</dbReference>
<keyword evidence="3" id="KW-0804">Transcription</keyword>
<accession>A0A1N6FYZ8</accession>
<reference evidence="7" key="1">
    <citation type="submission" date="2016-11" db="EMBL/GenBank/DDBJ databases">
        <authorList>
            <person name="Varghese N."/>
            <person name="Submissions S."/>
        </authorList>
    </citation>
    <scope>NUCLEOTIDE SEQUENCE [LARGE SCALE GENOMIC DNA]</scope>
    <source>
        <strain evidence="7">DSM 29440</strain>
    </source>
</reference>
<keyword evidence="7" id="KW-1185">Reference proteome</keyword>
<dbReference type="GO" id="GO:0006355">
    <property type="term" value="P:regulation of DNA-templated transcription"/>
    <property type="evidence" value="ECO:0007669"/>
    <property type="project" value="InterPro"/>
</dbReference>
<organism evidence="6 7">
    <name type="scientific">Vannielia litorea</name>
    <dbReference type="NCBI Taxonomy" id="1217970"/>
    <lineage>
        <taxon>Bacteria</taxon>
        <taxon>Pseudomonadati</taxon>
        <taxon>Pseudomonadota</taxon>
        <taxon>Alphaproteobacteria</taxon>
        <taxon>Rhodobacterales</taxon>
        <taxon>Paracoccaceae</taxon>
        <taxon>Vannielia</taxon>
    </lineage>
</organism>
<dbReference type="InterPro" id="IPR014710">
    <property type="entry name" value="RmlC-like_jellyroll"/>
</dbReference>
<evidence type="ECO:0000313" key="6">
    <source>
        <dbReference type="EMBL" id="SIO00447.1"/>
    </source>
</evidence>
<evidence type="ECO:0000256" key="4">
    <source>
        <dbReference type="SAM" id="MobiDB-lite"/>
    </source>
</evidence>